<reference evidence="1 2" key="2">
    <citation type="journal article" date="2022" name="Mol. Ecol. Resour.">
        <title>The genomes of chicory, endive, great burdock and yacon provide insights into Asteraceae paleo-polyploidization history and plant inulin production.</title>
        <authorList>
            <person name="Fan W."/>
            <person name="Wang S."/>
            <person name="Wang H."/>
            <person name="Wang A."/>
            <person name="Jiang F."/>
            <person name="Liu H."/>
            <person name="Zhao H."/>
            <person name="Xu D."/>
            <person name="Zhang Y."/>
        </authorList>
    </citation>
    <scope>NUCLEOTIDE SEQUENCE [LARGE SCALE GENOMIC DNA]</scope>
    <source>
        <strain evidence="2">cv. Yunnan</strain>
        <tissue evidence="1">Leaves</tissue>
    </source>
</reference>
<evidence type="ECO:0000313" key="2">
    <source>
        <dbReference type="Proteomes" id="UP001056120"/>
    </source>
</evidence>
<gene>
    <name evidence="1" type="ORF">L1987_19243</name>
</gene>
<proteinExistence type="predicted"/>
<keyword evidence="2" id="KW-1185">Reference proteome</keyword>
<dbReference type="EMBL" id="CM042024">
    <property type="protein sequence ID" value="KAI3809646.1"/>
    <property type="molecule type" value="Genomic_DNA"/>
</dbReference>
<comment type="caution">
    <text evidence="1">The sequence shown here is derived from an EMBL/GenBank/DDBJ whole genome shotgun (WGS) entry which is preliminary data.</text>
</comment>
<dbReference type="Proteomes" id="UP001056120">
    <property type="component" value="Linkage Group LG07"/>
</dbReference>
<name>A0ACB9IPA5_9ASTR</name>
<accession>A0ACB9IPA5</accession>
<organism evidence="1 2">
    <name type="scientific">Smallanthus sonchifolius</name>
    <dbReference type="NCBI Taxonomy" id="185202"/>
    <lineage>
        <taxon>Eukaryota</taxon>
        <taxon>Viridiplantae</taxon>
        <taxon>Streptophyta</taxon>
        <taxon>Embryophyta</taxon>
        <taxon>Tracheophyta</taxon>
        <taxon>Spermatophyta</taxon>
        <taxon>Magnoliopsida</taxon>
        <taxon>eudicotyledons</taxon>
        <taxon>Gunneridae</taxon>
        <taxon>Pentapetalae</taxon>
        <taxon>asterids</taxon>
        <taxon>campanulids</taxon>
        <taxon>Asterales</taxon>
        <taxon>Asteraceae</taxon>
        <taxon>Asteroideae</taxon>
        <taxon>Heliantheae alliance</taxon>
        <taxon>Millerieae</taxon>
        <taxon>Smallanthus</taxon>
    </lineage>
</organism>
<reference evidence="2" key="1">
    <citation type="journal article" date="2022" name="Mol. Ecol. Resour.">
        <title>The genomes of chicory, endive, great burdock and yacon provide insights into Asteraceae palaeo-polyploidization history and plant inulin production.</title>
        <authorList>
            <person name="Fan W."/>
            <person name="Wang S."/>
            <person name="Wang H."/>
            <person name="Wang A."/>
            <person name="Jiang F."/>
            <person name="Liu H."/>
            <person name="Zhao H."/>
            <person name="Xu D."/>
            <person name="Zhang Y."/>
        </authorList>
    </citation>
    <scope>NUCLEOTIDE SEQUENCE [LARGE SCALE GENOMIC DNA]</scope>
    <source>
        <strain evidence="2">cv. Yunnan</strain>
    </source>
</reference>
<sequence length="579" mass="67049">MYRQGGRILRIDCSLAYHGYCQSLSRSQPYTAQRRPEEPAHGAWRPLHHCQITSFPEALANPIKTPDITTLCKEAYPGQGEPLRTIKCCPPNIGKEIKPFVFPKKERARRRWPAHDGSRKQVEKYKNAVRAMRALPDDHPHSFVNQAKFHCAYCNGGYTQVENGFPDIEIQIHNSWLFFPFHSWYLYFYERILGKLINDPTFALPYWNWDDPAGMMMPEIFAMEEDNNPLFDPNRNRGHDPPTILNLEFFGQENEYSNETQIECNLITVRRDLITNGCDTISFFGGAYVAGNPPPGTRDDSVGSVEAGSHTAMHIWVGDRNRPLREDMGNFYSSGYDPLFFAHHSNVDRMWKLWKDLDYRGHKDPTNPDWLNASYVFYDENQDLVRVYNKDCVDIKKLGYEFKEPEGPLPWLKSRPKRRSSIENMSLDPLFGQGRDVIIAEQLEFPVRLDRIFRVCVKRPAVNRTKEEKEKANEILMIKGITFRSDKFVKFDVFVNVFFEDNQVPKPCIPEYAGAFAEIPNIYLDKMMTMTSGARFALDELFEDTQTEDDEYARVTLVPRTSFDDLTISGIKIELVPNV</sequence>
<evidence type="ECO:0000313" key="1">
    <source>
        <dbReference type="EMBL" id="KAI3809646.1"/>
    </source>
</evidence>
<protein>
    <submittedName>
        <fullName evidence="1">Uncharacterized protein</fullName>
    </submittedName>
</protein>